<dbReference type="Proteomes" id="UP001596298">
    <property type="component" value="Unassembled WGS sequence"/>
</dbReference>
<keyword evidence="2" id="KW-1185">Reference proteome</keyword>
<organism evidence="1 2">
    <name type="scientific">Flexivirga alba</name>
    <dbReference type="NCBI Taxonomy" id="702742"/>
    <lineage>
        <taxon>Bacteria</taxon>
        <taxon>Bacillati</taxon>
        <taxon>Actinomycetota</taxon>
        <taxon>Actinomycetes</taxon>
        <taxon>Micrococcales</taxon>
        <taxon>Dermacoccaceae</taxon>
        <taxon>Flexivirga</taxon>
    </lineage>
</organism>
<protein>
    <submittedName>
        <fullName evidence="1">Uncharacterized protein</fullName>
    </submittedName>
</protein>
<proteinExistence type="predicted"/>
<gene>
    <name evidence="1" type="ORF">ACFQDH_16050</name>
</gene>
<reference evidence="2" key="1">
    <citation type="journal article" date="2019" name="Int. J. Syst. Evol. Microbiol.">
        <title>The Global Catalogue of Microorganisms (GCM) 10K type strain sequencing project: providing services to taxonomists for standard genome sequencing and annotation.</title>
        <authorList>
            <consortium name="The Broad Institute Genomics Platform"/>
            <consortium name="The Broad Institute Genome Sequencing Center for Infectious Disease"/>
            <person name="Wu L."/>
            <person name="Ma J."/>
        </authorList>
    </citation>
    <scope>NUCLEOTIDE SEQUENCE [LARGE SCALE GENOMIC DNA]</scope>
    <source>
        <strain evidence="2">CCUG 58127</strain>
    </source>
</reference>
<evidence type="ECO:0000313" key="2">
    <source>
        <dbReference type="Proteomes" id="UP001596298"/>
    </source>
</evidence>
<sequence>MNAASSRVQLGVRMDKGLVKVLKGLADFNDETLGELLEKIVLHSFDPVPGDEGESCASPHSKRELEVIDTLRQLYDVSSDPHASREFPRDVPSEVD</sequence>
<name>A0ABW2AJ03_9MICO</name>
<accession>A0ABW2AJ03</accession>
<evidence type="ECO:0000313" key="1">
    <source>
        <dbReference type="EMBL" id="MFC6706727.1"/>
    </source>
</evidence>
<comment type="caution">
    <text evidence="1">The sequence shown here is derived from an EMBL/GenBank/DDBJ whole genome shotgun (WGS) entry which is preliminary data.</text>
</comment>
<dbReference type="RefSeq" id="WP_382403418.1">
    <property type="nucleotide sequence ID" value="NZ_JBHSWH010000001.1"/>
</dbReference>
<dbReference type="EMBL" id="JBHSWH010000001">
    <property type="protein sequence ID" value="MFC6706727.1"/>
    <property type="molecule type" value="Genomic_DNA"/>
</dbReference>